<accession>A0A2K3NGM3</accession>
<organism evidence="1 2">
    <name type="scientific">Trifolium pratense</name>
    <name type="common">Red clover</name>
    <dbReference type="NCBI Taxonomy" id="57577"/>
    <lineage>
        <taxon>Eukaryota</taxon>
        <taxon>Viridiplantae</taxon>
        <taxon>Streptophyta</taxon>
        <taxon>Embryophyta</taxon>
        <taxon>Tracheophyta</taxon>
        <taxon>Spermatophyta</taxon>
        <taxon>Magnoliopsida</taxon>
        <taxon>eudicotyledons</taxon>
        <taxon>Gunneridae</taxon>
        <taxon>Pentapetalae</taxon>
        <taxon>rosids</taxon>
        <taxon>fabids</taxon>
        <taxon>Fabales</taxon>
        <taxon>Fabaceae</taxon>
        <taxon>Papilionoideae</taxon>
        <taxon>50 kb inversion clade</taxon>
        <taxon>NPAAA clade</taxon>
        <taxon>Hologalegina</taxon>
        <taxon>IRL clade</taxon>
        <taxon>Trifolieae</taxon>
        <taxon>Trifolium</taxon>
    </lineage>
</organism>
<proteinExistence type="predicted"/>
<gene>
    <name evidence="1" type="ORF">L195_g025482</name>
</gene>
<sequence length="35" mass="3683">MDAGSIEHFAHVQDRDGGMLEAHNNYLGGGSTVVP</sequence>
<reference evidence="1 2" key="1">
    <citation type="journal article" date="2014" name="Am. J. Bot.">
        <title>Genome assembly and annotation for red clover (Trifolium pratense; Fabaceae).</title>
        <authorList>
            <person name="Istvanek J."/>
            <person name="Jaros M."/>
            <person name="Krenek A."/>
            <person name="Repkova J."/>
        </authorList>
    </citation>
    <scope>NUCLEOTIDE SEQUENCE [LARGE SCALE GENOMIC DNA]</scope>
    <source>
        <strain evidence="2">cv. Tatra</strain>
        <tissue evidence="1">Young leaves</tissue>
    </source>
</reference>
<protein>
    <submittedName>
        <fullName evidence="1">Uncharacterized protein</fullName>
    </submittedName>
</protein>
<evidence type="ECO:0000313" key="2">
    <source>
        <dbReference type="Proteomes" id="UP000236291"/>
    </source>
</evidence>
<reference evidence="1 2" key="2">
    <citation type="journal article" date="2017" name="Front. Plant Sci.">
        <title>Gene Classification and Mining of Molecular Markers Useful in Red Clover (Trifolium pratense) Breeding.</title>
        <authorList>
            <person name="Istvanek J."/>
            <person name="Dluhosova J."/>
            <person name="Dluhos P."/>
            <person name="Patkova L."/>
            <person name="Nedelnik J."/>
            <person name="Repkova J."/>
        </authorList>
    </citation>
    <scope>NUCLEOTIDE SEQUENCE [LARGE SCALE GENOMIC DNA]</scope>
    <source>
        <strain evidence="2">cv. Tatra</strain>
        <tissue evidence="1">Young leaves</tissue>
    </source>
</reference>
<dbReference type="EMBL" id="ASHM01021015">
    <property type="protein sequence ID" value="PNY02177.1"/>
    <property type="molecule type" value="Genomic_DNA"/>
</dbReference>
<dbReference type="Proteomes" id="UP000236291">
    <property type="component" value="Unassembled WGS sequence"/>
</dbReference>
<evidence type="ECO:0000313" key="1">
    <source>
        <dbReference type="EMBL" id="PNY02177.1"/>
    </source>
</evidence>
<dbReference type="AlphaFoldDB" id="A0A2K3NGM3"/>
<name>A0A2K3NGM3_TRIPR</name>
<feature type="non-terminal residue" evidence="1">
    <location>
        <position position="35"/>
    </location>
</feature>
<comment type="caution">
    <text evidence="1">The sequence shown here is derived from an EMBL/GenBank/DDBJ whole genome shotgun (WGS) entry which is preliminary data.</text>
</comment>